<keyword evidence="3" id="KW-0677">Repeat</keyword>
<dbReference type="SMART" id="SM00355">
    <property type="entry name" value="ZnF_C2H2"/>
    <property type="match status" value="10"/>
</dbReference>
<keyword evidence="10" id="KW-1185">Reference proteome</keyword>
<feature type="domain" description="C2H2-type" evidence="8">
    <location>
        <begin position="38"/>
        <end position="66"/>
    </location>
</feature>
<keyword evidence="6" id="KW-0539">Nucleus</keyword>
<sequence length="305" mass="35661">MELERKKKWACPHCPKAFHTKQKVQKHAINHNDTNAQVKCEICKKTLKNPGRLFIHVRDVHSDKPKPSCLVCQKEYTTRENLRVHVKNMHTTAPRTRHPCTWPGCDKTFLRAGDAGKHFKREHVQNPVRFRCALCDKEFKDQGNLRRHIIAAHTMEKAHVCSTCGKRFKAADILKYHMTTHQEKSTLPVLVCESCPRTFLHPSSLWSHVSRIHRKVTYPCNLCDVILKSANGLAYHVATRHVIANEPPHSCDRCEYKTWTKLRLTMHMRRVHERVRSKECYFCGKRFFNFSELVRHCSVMHTLEG</sequence>
<keyword evidence="2" id="KW-0479">Metal-binding</keyword>
<dbReference type="InterPro" id="IPR013087">
    <property type="entry name" value="Znf_C2H2_type"/>
</dbReference>
<dbReference type="PROSITE" id="PS50157">
    <property type="entry name" value="ZINC_FINGER_C2H2_2"/>
    <property type="match status" value="7"/>
</dbReference>
<dbReference type="EMBL" id="LNIX01000029">
    <property type="protein sequence ID" value="OXA41528.1"/>
    <property type="molecule type" value="Genomic_DNA"/>
</dbReference>
<dbReference type="Pfam" id="PF00096">
    <property type="entry name" value="zf-C2H2"/>
    <property type="match status" value="2"/>
</dbReference>
<dbReference type="SUPFAM" id="SSF57667">
    <property type="entry name" value="beta-beta-alpha zinc fingers"/>
    <property type="match status" value="5"/>
</dbReference>
<protein>
    <submittedName>
        <fullName evidence="9">Zinc finger protein 62</fullName>
    </submittedName>
</protein>
<feature type="domain" description="C2H2-type" evidence="8">
    <location>
        <begin position="9"/>
        <end position="36"/>
    </location>
</feature>
<dbReference type="OrthoDB" id="6077919at2759"/>
<comment type="subcellular location">
    <subcellularLocation>
        <location evidence="1">Nucleus</location>
    </subcellularLocation>
</comment>
<dbReference type="OMA" id="VQKHAIN"/>
<dbReference type="AlphaFoldDB" id="A0A226D9I2"/>
<feature type="domain" description="C2H2-type" evidence="8">
    <location>
        <begin position="130"/>
        <end position="158"/>
    </location>
</feature>
<feature type="domain" description="C2H2-type" evidence="8">
    <location>
        <begin position="278"/>
        <end position="305"/>
    </location>
</feature>
<evidence type="ECO:0000256" key="7">
    <source>
        <dbReference type="PROSITE-ProRule" id="PRU00042"/>
    </source>
</evidence>
<accession>A0A226D9I2</accession>
<dbReference type="GO" id="GO:0005634">
    <property type="term" value="C:nucleus"/>
    <property type="evidence" value="ECO:0007669"/>
    <property type="project" value="UniProtKB-SubCell"/>
</dbReference>
<dbReference type="InterPro" id="IPR050888">
    <property type="entry name" value="ZnF_C2H2-type_TF"/>
</dbReference>
<evidence type="ECO:0000259" key="8">
    <source>
        <dbReference type="PROSITE" id="PS50157"/>
    </source>
</evidence>
<comment type="caution">
    <text evidence="9">The sequence shown here is derived from an EMBL/GenBank/DDBJ whole genome shotgun (WGS) entry which is preliminary data.</text>
</comment>
<organism evidence="9 10">
    <name type="scientific">Folsomia candida</name>
    <name type="common">Springtail</name>
    <dbReference type="NCBI Taxonomy" id="158441"/>
    <lineage>
        <taxon>Eukaryota</taxon>
        <taxon>Metazoa</taxon>
        <taxon>Ecdysozoa</taxon>
        <taxon>Arthropoda</taxon>
        <taxon>Hexapoda</taxon>
        <taxon>Collembola</taxon>
        <taxon>Entomobryomorpha</taxon>
        <taxon>Isotomoidea</taxon>
        <taxon>Isotomidae</taxon>
        <taxon>Proisotominae</taxon>
        <taxon>Folsomia</taxon>
    </lineage>
</organism>
<feature type="domain" description="C2H2-type" evidence="8">
    <location>
        <begin position="190"/>
        <end position="213"/>
    </location>
</feature>
<feature type="domain" description="C2H2-type" evidence="8">
    <location>
        <begin position="159"/>
        <end position="186"/>
    </location>
</feature>
<evidence type="ECO:0000313" key="9">
    <source>
        <dbReference type="EMBL" id="OXA41528.1"/>
    </source>
</evidence>
<evidence type="ECO:0000256" key="1">
    <source>
        <dbReference type="ARBA" id="ARBA00004123"/>
    </source>
</evidence>
<evidence type="ECO:0000256" key="4">
    <source>
        <dbReference type="ARBA" id="ARBA00022771"/>
    </source>
</evidence>
<reference evidence="9 10" key="1">
    <citation type="submission" date="2015-12" db="EMBL/GenBank/DDBJ databases">
        <title>The genome of Folsomia candida.</title>
        <authorList>
            <person name="Faddeeva A."/>
            <person name="Derks M.F."/>
            <person name="Anvar Y."/>
            <person name="Smit S."/>
            <person name="Van Straalen N."/>
            <person name="Roelofs D."/>
        </authorList>
    </citation>
    <scope>NUCLEOTIDE SEQUENCE [LARGE SCALE GENOMIC DNA]</scope>
    <source>
        <strain evidence="9 10">VU population</strain>
        <tissue evidence="9">Whole body</tissue>
    </source>
</reference>
<dbReference type="STRING" id="158441.A0A226D9I2"/>
<evidence type="ECO:0000256" key="3">
    <source>
        <dbReference type="ARBA" id="ARBA00022737"/>
    </source>
</evidence>
<keyword evidence="4 7" id="KW-0863">Zinc-finger</keyword>
<dbReference type="Proteomes" id="UP000198287">
    <property type="component" value="Unassembled WGS sequence"/>
</dbReference>
<evidence type="ECO:0000256" key="2">
    <source>
        <dbReference type="ARBA" id="ARBA00022723"/>
    </source>
</evidence>
<dbReference type="GO" id="GO:0008270">
    <property type="term" value="F:zinc ion binding"/>
    <property type="evidence" value="ECO:0007669"/>
    <property type="project" value="UniProtKB-KW"/>
</dbReference>
<dbReference type="InterPro" id="IPR036236">
    <property type="entry name" value="Znf_C2H2_sf"/>
</dbReference>
<keyword evidence="5" id="KW-0862">Zinc</keyword>
<name>A0A226D9I2_FOLCA</name>
<feature type="domain" description="C2H2-type" evidence="8">
    <location>
        <begin position="67"/>
        <end position="95"/>
    </location>
</feature>
<evidence type="ECO:0000313" key="10">
    <source>
        <dbReference type="Proteomes" id="UP000198287"/>
    </source>
</evidence>
<dbReference type="Gene3D" id="3.30.160.60">
    <property type="entry name" value="Classic Zinc Finger"/>
    <property type="match status" value="6"/>
</dbReference>
<dbReference type="FunFam" id="3.30.160.60:FF:000100">
    <property type="entry name" value="Zinc finger 45-like"/>
    <property type="match status" value="1"/>
</dbReference>
<dbReference type="PANTHER" id="PTHR24406">
    <property type="entry name" value="TRANSCRIPTIONAL REPRESSOR CTCFL-RELATED"/>
    <property type="match status" value="1"/>
</dbReference>
<evidence type="ECO:0000256" key="5">
    <source>
        <dbReference type="ARBA" id="ARBA00022833"/>
    </source>
</evidence>
<proteinExistence type="predicted"/>
<gene>
    <name evidence="9" type="ORF">Fcan01_23710</name>
</gene>
<evidence type="ECO:0000256" key="6">
    <source>
        <dbReference type="ARBA" id="ARBA00023242"/>
    </source>
</evidence>
<dbReference type="PROSITE" id="PS00028">
    <property type="entry name" value="ZINC_FINGER_C2H2_1"/>
    <property type="match status" value="8"/>
</dbReference>